<keyword evidence="4" id="KW-0067">ATP-binding</keyword>
<dbReference type="InterPro" id="IPR042099">
    <property type="entry name" value="ANL_N_sf"/>
</dbReference>
<dbReference type="InterPro" id="IPR000873">
    <property type="entry name" value="AMP-dep_synth/lig_dom"/>
</dbReference>
<proteinExistence type="inferred from homology"/>
<evidence type="ECO:0000256" key="2">
    <source>
        <dbReference type="ARBA" id="ARBA00022598"/>
    </source>
</evidence>
<dbReference type="InterPro" id="IPR020845">
    <property type="entry name" value="AMP-binding_CS"/>
</dbReference>
<keyword evidence="2" id="KW-0436">Ligase</keyword>
<dbReference type="SUPFAM" id="SSF56801">
    <property type="entry name" value="Acetyl-CoA synthetase-like"/>
    <property type="match status" value="1"/>
</dbReference>
<organism evidence="7 8">
    <name type="scientific">Candidatus Phycosocius spiralis</name>
    <dbReference type="NCBI Taxonomy" id="2815099"/>
    <lineage>
        <taxon>Bacteria</taxon>
        <taxon>Pseudomonadati</taxon>
        <taxon>Pseudomonadota</taxon>
        <taxon>Alphaproteobacteria</taxon>
        <taxon>Caulobacterales</taxon>
        <taxon>Caulobacterales incertae sedis</taxon>
        <taxon>Candidatus Phycosocius</taxon>
    </lineage>
</organism>
<dbReference type="PANTHER" id="PTHR43107:SF15">
    <property type="entry name" value="FATTY ACID TRANSPORT PROTEIN 3, ISOFORM A"/>
    <property type="match status" value="1"/>
</dbReference>
<dbReference type="Proteomes" id="UP001161064">
    <property type="component" value="Unassembled WGS sequence"/>
</dbReference>
<evidence type="ECO:0000256" key="4">
    <source>
        <dbReference type="ARBA" id="ARBA00022840"/>
    </source>
</evidence>
<gene>
    <name evidence="7" type="ORF">PsB1_1428</name>
</gene>
<dbReference type="InterPro" id="IPR025110">
    <property type="entry name" value="AMP-bd_C"/>
</dbReference>
<protein>
    <submittedName>
        <fullName evidence="7">Long-chain-acyl-CoA synthetase</fullName>
    </submittedName>
</protein>
<comment type="caution">
    <text evidence="7">The sequence shown here is derived from an EMBL/GenBank/DDBJ whole genome shotgun (WGS) entry which is preliminary data.</text>
</comment>
<dbReference type="Pfam" id="PF00501">
    <property type="entry name" value="AMP-binding"/>
    <property type="match status" value="1"/>
</dbReference>
<comment type="similarity">
    <text evidence="1">Belongs to the ATP-dependent AMP-binding enzyme family.</text>
</comment>
<sequence>MGLFSSIQRELTYISTLRRTNEWIKDLSPESTTLLPDHWESICDQNNPRPAIIFEGKTWTYGQLDGRANLYAHWAISIGLKTGDVVALFMQNRPDYLAAWYGLAKVGVIVALINHNLQGPSLLHCITIAKSKAAIIGFELADLWASVDGQLPDVSIWSSGGVLPHSNDLDRALNAQSNKRPSRAYREMLLAKDPCLYVYTSGTTGNPKAACLSHARTQALSRSFIAATKSGPNDRVYCPLPIYHATGGICAVGLAFNTGATLLLRRRFSATQFWDDIVDQECTIFAYIGEMFRYLVSAPIHPKERSHKLKSCFGNGLRQDVWARAQERFKIPLIVEFYGSTEGNVGMANIDGKLGAVGRIPSYLKKKFNVELVRFDFEHEKPLRNEDGFCERCGVDEVGEAIGRIDDDNIRARFDGYANDRAGSDKKLLRDVFEYGDLWFRTGDLLRQDKLGYFYFVDRIGDTYRWKSENVSTNEVGEVLCMFPGIDQANVYGVDVPHTDGRAGMAVILASELLDLEALSTYVRSELPGFAVPVFLRFQPEMDITGTFKYRKLELVNEGFNPSQIHDPIVWMNPDTQLYEPLTAQVYDAIQSGHIRF</sequence>
<reference evidence="7" key="1">
    <citation type="submission" date="2021-05" db="EMBL/GenBank/DDBJ databases">
        <authorList>
            <person name="Tanabe Y."/>
        </authorList>
    </citation>
    <scope>NUCLEOTIDE SEQUENCE</scope>
    <source>
        <strain evidence="7">BOTRYCO-1</strain>
    </source>
</reference>
<dbReference type="PANTHER" id="PTHR43107">
    <property type="entry name" value="LONG-CHAIN FATTY ACID TRANSPORT PROTEIN"/>
    <property type="match status" value="1"/>
</dbReference>
<dbReference type="PROSITE" id="PS00455">
    <property type="entry name" value="AMP_BINDING"/>
    <property type="match status" value="1"/>
</dbReference>
<feature type="domain" description="AMP-binding enzyme C-terminal" evidence="6">
    <location>
        <begin position="475"/>
        <end position="549"/>
    </location>
</feature>
<evidence type="ECO:0000259" key="5">
    <source>
        <dbReference type="Pfam" id="PF00501"/>
    </source>
</evidence>
<evidence type="ECO:0000313" key="7">
    <source>
        <dbReference type="EMBL" id="GIU67274.1"/>
    </source>
</evidence>
<dbReference type="InterPro" id="IPR045851">
    <property type="entry name" value="AMP-bd_C_sf"/>
</dbReference>
<accession>A0ABQ4PW47</accession>
<name>A0ABQ4PW47_9PROT</name>
<evidence type="ECO:0000256" key="1">
    <source>
        <dbReference type="ARBA" id="ARBA00006432"/>
    </source>
</evidence>
<dbReference type="Gene3D" id="3.40.50.12780">
    <property type="entry name" value="N-terminal domain of ligase-like"/>
    <property type="match status" value="1"/>
</dbReference>
<evidence type="ECO:0000313" key="8">
    <source>
        <dbReference type="Proteomes" id="UP001161064"/>
    </source>
</evidence>
<evidence type="ECO:0000259" key="6">
    <source>
        <dbReference type="Pfam" id="PF13193"/>
    </source>
</evidence>
<dbReference type="NCBIfam" id="NF006134">
    <property type="entry name" value="PRK08279.1"/>
    <property type="match status" value="1"/>
</dbReference>
<keyword evidence="8" id="KW-1185">Reference proteome</keyword>
<keyword evidence="3" id="KW-0547">Nucleotide-binding</keyword>
<evidence type="ECO:0000256" key="3">
    <source>
        <dbReference type="ARBA" id="ARBA00022741"/>
    </source>
</evidence>
<reference evidence="7" key="2">
    <citation type="journal article" date="2023" name="ISME Commun">
        <title>Characterization of a bloom-associated alphaproteobacterial lineage, 'Candidatus Phycosocius': insights into freshwater algal-bacterial interactions.</title>
        <authorList>
            <person name="Tanabe Y."/>
            <person name="Yamaguchi H."/>
            <person name="Yoshida M."/>
            <person name="Kai A."/>
            <person name="Okazaki Y."/>
        </authorList>
    </citation>
    <scope>NUCLEOTIDE SEQUENCE</scope>
    <source>
        <strain evidence="7">BOTRYCO-1</strain>
    </source>
</reference>
<feature type="domain" description="AMP-dependent synthetase/ligase" evidence="5">
    <location>
        <begin position="43"/>
        <end position="359"/>
    </location>
</feature>
<dbReference type="Gene3D" id="3.30.300.30">
    <property type="match status" value="1"/>
</dbReference>
<dbReference type="Pfam" id="PF13193">
    <property type="entry name" value="AMP-binding_C"/>
    <property type="match status" value="1"/>
</dbReference>
<dbReference type="EMBL" id="BPFZ01000008">
    <property type="protein sequence ID" value="GIU67274.1"/>
    <property type="molecule type" value="Genomic_DNA"/>
</dbReference>